<dbReference type="PANTHER" id="PTHR43995">
    <property type="entry name" value="PRE-MRNA-PROCESSING FACTOR 19"/>
    <property type="match status" value="1"/>
</dbReference>
<dbReference type="PROSITE" id="PS50082">
    <property type="entry name" value="WD_REPEATS_2"/>
    <property type="match status" value="4"/>
</dbReference>
<dbReference type="GO" id="GO:0008380">
    <property type="term" value="P:RNA splicing"/>
    <property type="evidence" value="ECO:0007669"/>
    <property type="project" value="UniProtKB-KW"/>
</dbReference>
<keyword evidence="7 17" id="KW-0853">WD repeat</keyword>
<dbReference type="GO" id="GO:0005681">
    <property type="term" value="C:spliceosomal complex"/>
    <property type="evidence" value="ECO:0007669"/>
    <property type="project" value="UniProtKB-KW"/>
</dbReference>
<dbReference type="InterPro" id="IPR020472">
    <property type="entry name" value="WD40_PAC1"/>
</dbReference>
<dbReference type="CDD" id="cd16656">
    <property type="entry name" value="RING-Ubox_PRP19"/>
    <property type="match status" value="1"/>
</dbReference>
<dbReference type="EMBL" id="JBICCN010000232">
    <property type="protein sequence ID" value="KAL3085289.1"/>
    <property type="molecule type" value="Genomic_DNA"/>
</dbReference>
<dbReference type="EC" id="2.3.2.27" evidence="5 18"/>
<dbReference type="GO" id="GO:0006397">
    <property type="term" value="P:mRNA processing"/>
    <property type="evidence" value="ECO:0007669"/>
    <property type="project" value="UniProtKB-KW"/>
</dbReference>
<evidence type="ECO:0000256" key="13">
    <source>
        <dbReference type="ARBA" id="ARBA00022786"/>
    </source>
</evidence>
<dbReference type="SMART" id="SM00320">
    <property type="entry name" value="WD40"/>
    <property type="match status" value="7"/>
</dbReference>
<reference evidence="21 22" key="1">
    <citation type="submission" date="2024-10" db="EMBL/GenBank/DDBJ databases">
        <authorList>
            <person name="Kim D."/>
        </authorList>
    </citation>
    <scope>NUCLEOTIDE SEQUENCE [LARGE SCALE GENOMIC DNA]</scope>
    <source>
        <strain evidence="21">Taebaek</strain>
    </source>
</reference>
<dbReference type="Proteomes" id="UP001620645">
    <property type="component" value="Unassembled WGS sequence"/>
</dbReference>
<dbReference type="Pfam" id="PF08606">
    <property type="entry name" value="Prp19"/>
    <property type="match status" value="1"/>
</dbReference>
<dbReference type="CDD" id="cd00200">
    <property type="entry name" value="WD40"/>
    <property type="match status" value="1"/>
</dbReference>
<evidence type="ECO:0000256" key="9">
    <source>
        <dbReference type="ARBA" id="ARBA00022679"/>
    </source>
</evidence>
<comment type="pathway">
    <text evidence="3 18">Protein modification; protein ubiquitination.</text>
</comment>
<keyword evidence="10 18" id="KW-0747">Spliceosome</keyword>
<keyword evidence="9 18" id="KW-0808">Transferase</keyword>
<evidence type="ECO:0000256" key="12">
    <source>
        <dbReference type="ARBA" id="ARBA00022763"/>
    </source>
</evidence>
<feature type="repeat" description="WD" evidence="17">
    <location>
        <begin position="361"/>
        <end position="390"/>
    </location>
</feature>
<evidence type="ECO:0000259" key="20">
    <source>
        <dbReference type="PROSITE" id="PS51698"/>
    </source>
</evidence>
<evidence type="ECO:0000256" key="10">
    <source>
        <dbReference type="ARBA" id="ARBA00022728"/>
    </source>
</evidence>
<dbReference type="InterPro" id="IPR055340">
    <property type="entry name" value="RING-Ubox_PRP19"/>
</dbReference>
<dbReference type="InterPro" id="IPR038959">
    <property type="entry name" value="Prp19"/>
</dbReference>
<dbReference type="Gene3D" id="2.130.10.10">
    <property type="entry name" value="YVTN repeat-like/Quinoprotein amine dehydrogenase"/>
    <property type="match status" value="1"/>
</dbReference>
<evidence type="ECO:0000256" key="11">
    <source>
        <dbReference type="ARBA" id="ARBA00022737"/>
    </source>
</evidence>
<evidence type="ECO:0000313" key="22">
    <source>
        <dbReference type="Proteomes" id="UP001620645"/>
    </source>
</evidence>
<comment type="catalytic activity">
    <reaction evidence="1 18">
        <text>S-ubiquitinyl-[E2 ubiquitin-conjugating enzyme]-L-cysteine + [acceptor protein]-L-lysine = [E2 ubiquitin-conjugating enzyme]-L-cysteine + N(6)-ubiquitinyl-[acceptor protein]-L-lysine.</text>
        <dbReference type="EC" id="2.3.2.27"/>
    </reaction>
</comment>
<dbReference type="InterPro" id="IPR001680">
    <property type="entry name" value="WD40_rpt"/>
</dbReference>
<dbReference type="FunFam" id="3.30.40.10:FF:000027">
    <property type="entry name" value="Pre-mRNA-processing factor 19, putative"/>
    <property type="match status" value="1"/>
</dbReference>
<keyword evidence="11" id="KW-0677">Repeat</keyword>
<dbReference type="InterPro" id="IPR013083">
    <property type="entry name" value="Znf_RING/FYVE/PHD"/>
</dbReference>
<evidence type="ECO:0000256" key="19">
    <source>
        <dbReference type="SAM" id="MobiDB-lite"/>
    </source>
</evidence>
<dbReference type="PROSITE" id="PS51698">
    <property type="entry name" value="U_BOX"/>
    <property type="match status" value="1"/>
</dbReference>
<comment type="similarity">
    <text evidence="4 18">Belongs to the WD repeat PRP19 family.</text>
</comment>
<dbReference type="InterPro" id="IPR036322">
    <property type="entry name" value="WD40_repeat_dom_sf"/>
</dbReference>
<comment type="subunit">
    <text evidence="18">Homotetramer.</text>
</comment>
<dbReference type="Gene3D" id="3.30.40.10">
    <property type="entry name" value="Zinc/RING finger domain, C3HC4 (zinc finger)"/>
    <property type="match status" value="1"/>
</dbReference>
<evidence type="ECO:0000313" key="21">
    <source>
        <dbReference type="EMBL" id="KAL3085289.1"/>
    </source>
</evidence>
<protein>
    <recommendedName>
        <fullName evidence="6 18">Pre-mRNA-processing factor 19</fullName>
        <ecNumber evidence="5 18">2.3.2.27</ecNumber>
    </recommendedName>
</protein>
<dbReference type="PROSITE" id="PS00678">
    <property type="entry name" value="WD_REPEATS_1"/>
    <property type="match status" value="1"/>
</dbReference>
<dbReference type="AlphaFoldDB" id="A0ABD2IZJ5"/>
<evidence type="ECO:0000256" key="3">
    <source>
        <dbReference type="ARBA" id="ARBA00004906"/>
    </source>
</evidence>
<proteinExistence type="inferred from homology"/>
<evidence type="ECO:0000256" key="16">
    <source>
        <dbReference type="ARBA" id="ARBA00023242"/>
    </source>
</evidence>
<keyword evidence="15 18" id="KW-0234">DNA repair</keyword>
<accession>A0ABD2IZJ5</accession>
<name>A0ABD2IZJ5_HETSC</name>
<feature type="domain" description="U-box" evidence="20">
    <location>
        <begin position="1"/>
        <end position="76"/>
    </location>
</feature>
<feature type="repeat" description="WD" evidence="17">
    <location>
        <begin position="475"/>
        <end position="505"/>
    </location>
</feature>
<keyword evidence="8 18" id="KW-0507">mRNA processing</keyword>
<dbReference type="GO" id="GO:0000974">
    <property type="term" value="C:Prp19 complex"/>
    <property type="evidence" value="ECO:0007669"/>
    <property type="project" value="UniProtKB-UniRule"/>
</dbReference>
<dbReference type="GO" id="GO:0005654">
    <property type="term" value="C:nucleoplasm"/>
    <property type="evidence" value="ECO:0007669"/>
    <property type="project" value="UniProtKB-SubCell"/>
</dbReference>
<keyword evidence="22" id="KW-1185">Reference proteome</keyword>
<dbReference type="InterPro" id="IPR015943">
    <property type="entry name" value="WD40/YVTN_repeat-like_dom_sf"/>
</dbReference>
<comment type="subcellular location">
    <subcellularLocation>
        <location evidence="2">Nucleus</location>
        <location evidence="2">Nucleoplasm</location>
    </subcellularLocation>
</comment>
<sequence length="514" mass="56276">MSHFVCAISGNEPEVAVASPVSGEVFEKRLLIKYIEENGTDPITGQKLDTSNLVELKQDPGIRSMQKSLATASLPSLLKQLQDEWDATMLNNFTLRQELKAAREELTHALYQNDAACRVINRLSSELQSARQIIATLPHGRRAAAESETEATDVEMRPEEAEEGAGADGLPGISEELVNFFTDKCQDFSTARKQRGRNLPEGLASMEQIQKYEEVACHDALHSASVPGITALDLQKNLIATGGMDKTIVLFDSETETIKNTFKGHQKRISAVRLHPNLQTIVSGSFDSQIRIWNADDQSARNVIGIHDRPVTDVSLHPTGDYVLCSSEDSHWSLIDLNAGRPLIKVKSDDDDVPGICCGQFHPDGLIFGTGGKNSVVKIWDIKEQINVAQFPGHQEAVVAISFSENGYYLATGSTDGEVKIWDLRKLKNLKNLTLYDVKQAINCLTFDQSGAYLAVGGSNVQIFQAKSWNNIAQFNAHSQPVTGVCFADDAKSVVSASMDKSVRVHAMPPVANE</sequence>
<dbReference type="GO" id="GO:0061630">
    <property type="term" value="F:ubiquitin protein ligase activity"/>
    <property type="evidence" value="ECO:0007669"/>
    <property type="project" value="UniProtKB-UniRule"/>
</dbReference>
<evidence type="ECO:0000256" key="2">
    <source>
        <dbReference type="ARBA" id="ARBA00004642"/>
    </source>
</evidence>
<evidence type="ECO:0000256" key="17">
    <source>
        <dbReference type="PROSITE-ProRule" id="PRU00221"/>
    </source>
</evidence>
<feature type="repeat" description="WD" evidence="17">
    <location>
        <begin position="262"/>
        <end position="303"/>
    </location>
</feature>
<comment type="function">
    <text evidence="18">Ubiquitin-protein ligase which is mainly involved pre-mRNA splicing and DNA repair. Required for pre-mRNA splicing as component of the spliceosome.</text>
</comment>
<evidence type="ECO:0000256" key="18">
    <source>
        <dbReference type="RuleBase" id="RU367101"/>
    </source>
</evidence>
<keyword evidence="13 18" id="KW-0833">Ubl conjugation pathway</keyword>
<evidence type="ECO:0000256" key="6">
    <source>
        <dbReference type="ARBA" id="ARBA00015618"/>
    </source>
</evidence>
<dbReference type="InterPro" id="IPR019775">
    <property type="entry name" value="WD40_repeat_CS"/>
</dbReference>
<evidence type="ECO:0000256" key="4">
    <source>
        <dbReference type="ARBA" id="ARBA00006388"/>
    </source>
</evidence>
<dbReference type="PROSITE" id="PS50294">
    <property type="entry name" value="WD_REPEATS_REGION"/>
    <property type="match status" value="3"/>
</dbReference>
<dbReference type="SMART" id="SM00504">
    <property type="entry name" value="Ubox"/>
    <property type="match status" value="1"/>
</dbReference>
<evidence type="ECO:0000256" key="1">
    <source>
        <dbReference type="ARBA" id="ARBA00000900"/>
    </source>
</evidence>
<feature type="repeat" description="WD" evidence="17">
    <location>
        <begin position="391"/>
        <end position="432"/>
    </location>
</feature>
<dbReference type="InterPro" id="IPR003613">
    <property type="entry name" value="Ubox_domain"/>
</dbReference>
<evidence type="ECO:0000256" key="8">
    <source>
        <dbReference type="ARBA" id="ARBA00022664"/>
    </source>
</evidence>
<evidence type="ECO:0000256" key="15">
    <source>
        <dbReference type="ARBA" id="ARBA00023204"/>
    </source>
</evidence>
<evidence type="ECO:0000256" key="14">
    <source>
        <dbReference type="ARBA" id="ARBA00023187"/>
    </source>
</evidence>
<feature type="region of interest" description="Disordered" evidence="19">
    <location>
        <begin position="141"/>
        <end position="169"/>
    </location>
</feature>
<keyword evidence="16 18" id="KW-0539">Nucleus</keyword>
<keyword evidence="12 18" id="KW-0227">DNA damage</keyword>
<dbReference type="SUPFAM" id="SSF50978">
    <property type="entry name" value="WD40 repeat-like"/>
    <property type="match status" value="1"/>
</dbReference>
<evidence type="ECO:0000256" key="7">
    <source>
        <dbReference type="ARBA" id="ARBA00022574"/>
    </source>
</evidence>
<gene>
    <name evidence="21" type="ORF">niasHS_010358</name>
</gene>
<dbReference type="PRINTS" id="PR00320">
    <property type="entry name" value="GPROTEINBRPT"/>
</dbReference>
<comment type="caution">
    <text evidence="21">The sequence shown here is derived from an EMBL/GenBank/DDBJ whole genome shotgun (WGS) entry which is preliminary data.</text>
</comment>
<organism evidence="21 22">
    <name type="scientific">Heterodera schachtii</name>
    <name type="common">Sugarbeet cyst nematode worm</name>
    <name type="synonym">Tylenchus schachtii</name>
    <dbReference type="NCBI Taxonomy" id="97005"/>
    <lineage>
        <taxon>Eukaryota</taxon>
        <taxon>Metazoa</taxon>
        <taxon>Ecdysozoa</taxon>
        <taxon>Nematoda</taxon>
        <taxon>Chromadorea</taxon>
        <taxon>Rhabditida</taxon>
        <taxon>Tylenchina</taxon>
        <taxon>Tylenchomorpha</taxon>
        <taxon>Tylenchoidea</taxon>
        <taxon>Heteroderidae</taxon>
        <taxon>Heteroderinae</taxon>
        <taxon>Heterodera</taxon>
    </lineage>
</organism>
<dbReference type="Pfam" id="PF24814">
    <property type="entry name" value="WD40_Prp19"/>
    <property type="match status" value="1"/>
</dbReference>
<dbReference type="SUPFAM" id="SSF57850">
    <property type="entry name" value="RING/U-box"/>
    <property type="match status" value="1"/>
</dbReference>
<dbReference type="GO" id="GO:0070534">
    <property type="term" value="P:protein K63-linked ubiquitination"/>
    <property type="evidence" value="ECO:0007669"/>
    <property type="project" value="UniProtKB-UniRule"/>
</dbReference>
<keyword evidence="14 18" id="KW-0508">mRNA splicing</keyword>
<dbReference type="PANTHER" id="PTHR43995:SF1">
    <property type="entry name" value="PRE-MRNA-PROCESSING FACTOR 19"/>
    <property type="match status" value="1"/>
</dbReference>
<dbReference type="InterPro" id="IPR013915">
    <property type="entry name" value="Prp19_cc"/>
</dbReference>
<evidence type="ECO:0000256" key="5">
    <source>
        <dbReference type="ARBA" id="ARBA00012483"/>
    </source>
</evidence>
<dbReference type="GO" id="GO:0006281">
    <property type="term" value="P:DNA repair"/>
    <property type="evidence" value="ECO:0007669"/>
    <property type="project" value="UniProtKB-KW"/>
</dbReference>